<dbReference type="Gene3D" id="3.40.630.10">
    <property type="entry name" value="Zn peptidases"/>
    <property type="match status" value="1"/>
</dbReference>
<evidence type="ECO:0000313" key="5">
    <source>
        <dbReference type="EnsemblMetazoa" id="PPA17453.1"/>
    </source>
</evidence>
<dbReference type="InterPro" id="IPR036757">
    <property type="entry name" value="TFR-like_dimer_dom_sf"/>
</dbReference>
<evidence type="ECO:0000259" key="4">
    <source>
        <dbReference type="Pfam" id="PF04389"/>
    </source>
</evidence>
<comment type="similarity">
    <text evidence="1">Belongs to the peptidase M28 family. M28B subfamily.</text>
</comment>
<dbReference type="Proteomes" id="UP000005239">
    <property type="component" value="Unassembled WGS sequence"/>
</dbReference>
<feature type="domain" description="Peptidase M28" evidence="4">
    <location>
        <begin position="386"/>
        <end position="584"/>
    </location>
</feature>
<evidence type="ECO:0000259" key="2">
    <source>
        <dbReference type="Pfam" id="PF02225"/>
    </source>
</evidence>
<dbReference type="InterPro" id="IPR046450">
    <property type="entry name" value="PA_dom_sf"/>
</dbReference>
<evidence type="ECO:0000313" key="6">
    <source>
        <dbReference type="Proteomes" id="UP000005239"/>
    </source>
</evidence>
<gene>
    <name evidence="5" type="primary">WBGene00107007</name>
</gene>
<feature type="domain" description="PA" evidence="2">
    <location>
        <begin position="205"/>
        <end position="278"/>
    </location>
</feature>
<dbReference type="Pfam" id="PF02225">
    <property type="entry name" value="PA"/>
    <property type="match status" value="1"/>
</dbReference>
<dbReference type="InterPro" id="IPR007365">
    <property type="entry name" value="TFR-like_dimer_dom"/>
</dbReference>
<dbReference type="SUPFAM" id="SSF47672">
    <property type="entry name" value="Transferrin receptor-like dimerisation domain"/>
    <property type="match status" value="1"/>
</dbReference>
<proteinExistence type="inferred from homology"/>
<protein>
    <submittedName>
        <fullName evidence="5">Peptidase</fullName>
    </submittedName>
</protein>
<accession>A0A454XLV3</accession>
<evidence type="ECO:0000256" key="1">
    <source>
        <dbReference type="ARBA" id="ARBA00005634"/>
    </source>
</evidence>
<dbReference type="Pfam" id="PF04253">
    <property type="entry name" value="TFR_dimer"/>
    <property type="match status" value="1"/>
</dbReference>
<dbReference type="InterPro" id="IPR007484">
    <property type="entry name" value="Peptidase_M28"/>
</dbReference>
<keyword evidence="6" id="KW-1185">Reference proteome</keyword>
<dbReference type="SUPFAM" id="SSF53187">
    <property type="entry name" value="Zn-dependent exopeptidases"/>
    <property type="match status" value="1"/>
</dbReference>
<dbReference type="InterPro" id="IPR003137">
    <property type="entry name" value="PA_domain"/>
</dbReference>
<reference evidence="6" key="1">
    <citation type="journal article" date="2008" name="Nat. Genet.">
        <title>The Pristionchus pacificus genome provides a unique perspective on nematode lifestyle and parasitism.</title>
        <authorList>
            <person name="Dieterich C."/>
            <person name="Clifton S.W."/>
            <person name="Schuster L.N."/>
            <person name="Chinwalla A."/>
            <person name="Delehaunty K."/>
            <person name="Dinkelacker I."/>
            <person name="Fulton L."/>
            <person name="Fulton R."/>
            <person name="Godfrey J."/>
            <person name="Minx P."/>
            <person name="Mitreva M."/>
            <person name="Roeseler W."/>
            <person name="Tian H."/>
            <person name="Witte H."/>
            <person name="Yang S.P."/>
            <person name="Wilson R.K."/>
            <person name="Sommer R.J."/>
        </authorList>
    </citation>
    <scope>NUCLEOTIDE SEQUENCE [LARGE SCALE GENOMIC DNA]</scope>
    <source>
        <strain evidence="6">PS312</strain>
    </source>
</reference>
<dbReference type="EnsemblMetazoa" id="PPA17453.1">
    <property type="protein sequence ID" value="PPA17453.1"/>
    <property type="gene ID" value="WBGene00107007"/>
</dbReference>
<dbReference type="Gene3D" id="1.20.930.40">
    <property type="entry name" value="Transferrin receptor-like, dimerisation domain"/>
    <property type="match status" value="1"/>
</dbReference>
<dbReference type="PANTHER" id="PTHR10404:SF46">
    <property type="entry name" value="VACUOLAR PROTEIN SORTING-ASSOCIATED PROTEIN 70"/>
    <property type="match status" value="1"/>
</dbReference>
<sequence length="804" mass="88949">MSTSSVELLEGTPTSWRKESAVYLTERRSSLVDRNNTSWPLALSSLLISFGALLTVFLLLLIRAPLPPPVDPFRIRVFEDNKRIDLLGRKLQQGISGGRILDSIKWLAKDVHVAGTNENEKLLDELGKMYSSWGYSVRFFDYSVLLSYPNYTRPNTIEVLDDESGHWLTVSEGFGRPKGPKELKNQESDARSGVWWSAYSANGTVEGSIVYANYGRSADFDMLKNMKIDVRGKIILMRFGGVSRSVKIAEAESRGAIGVVLFSDPQLSGPPSGNNSFPSDMSLPGDDVQRGGLLRAVGDPETPSLPSLSFVPRQSTKKLRRTGALPKIPATPVGSDVAARLMRLLDGTLSKEHRWQGGLSADYRLSGSRRFRLSVHSHLTRRPIRNMIATMKGDVEPDRWVMVGNHVDAWVKGAIDPATGTAAQLEVARVIADSANLSPPRRSIVFCHWDAEEFGLIGSSEWIEEMGKILDARAVAMINVDHVAGNASLQVKAVPLLYRVLSEAAQRVEQNDEVERENGRLTLLDSWKYHGGRSPIEGDRNLPHIGLPGGASDHQRFISLAGVPSVDIKMTAKGRSSYPLYHSMHEVPWTVEKFISSDGAALATVARFVTEATIRLANHVVRRVIICDYPSQCNITQVIPFSAADYAQTLSQWLTLLHAKLDHLEVPKYLSNYELRFRALITASSKFREAAEALDERVKAITSLSKGVSVPMLNAINDRLMRLERVFLDGGAFSSPLHKHLVFSPSKIATARTPFALIWETAHDWSTAEHSDKESLLETLSESIARLTLAMQTAAELLVLPQEE</sequence>
<dbReference type="Gene3D" id="3.50.30.30">
    <property type="match status" value="1"/>
</dbReference>
<reference evidence="5" key="2">
    <citation type="submission" date="2022-06" db="UniProtKB">
        <authorList>
            <consortium name="EnsemblMetazoa"/>
        </authorList>
    </citation>
    <scope>IDENTIFICATION</scope>
    <source>
        <strain evidence="5">PS312</strain>
    </source>
</reference>
<dbReference type="GO" id="GO:0004180">
    <property type="term" value="F:carboxypeptidase activity"/>
    <property type="evidence" value="ECO:0000318"/>
    <property type="project" value="GO_Central"/>
</dbReference>
<dbReference type="SUPFAM" id="SSF52025">
    <property type="entry name" value="PA domain"/>
    <property type="match status" value="1"/>
</dbReference>
<evidence type="ECO:0000259" key="3">
    <source>
        <dbReference type="Pfam" id="PF04253"/>
    </source>
</evidence>
<dbReference type="AlphaFoldDB" id="A0A454XLV3"/>
<dbReference type="FunFam" id="3.40.630.10:FF:000065">
    <property type="entry name" value="Transferrin receptor 1b"/>
    <property type="match status" value="1"/>
</dbReference>
<dbReference type="PANTHER" id="PTHR10404">
    <property type="entry name" value="N-ACETYLATED-ALPHA-LINKED ACIDIC DIPEPTIDASE"/>
    <property type="match status" value="1"/>
</dbReference>
<dbReference type="OMA" id="LWNVIGT"/>
<organism evidence="5 6">
    <name type="scientific">Pristionchus pacificus</name>
    <name type="common">Parasitic nematode worm</name>
    <dbReference type="NCBI Taxonomy" id="54126"/>
    <lineage>
        <taxon>Eukaryota</taxon>
        <taxon>Metazoa</taxon>
        <taxon>Ecdysozoa</taxon>
        <taxon>Nematoda</taxon>
        <taxon>Chromadorea</taxon>
        <taxon>Rhabditida</taxon>
        <taxon>Rhabditina</taxon>
        <taxon>Diplogasteromorpha</taxon>
        <taxon>Diplogasteroidea</taxon>
        <taxon>Neodiplogasteridae</taxon>
        <taxon>Pristionchus</taxon>
    </lineage>
</organism>
<name>A0A454XLV3_PRIPA</name>
<feature type="domain" description="Transferrin receptor-like dimerisation" evidence="3">
    <location>
        <begin position="676"/>
        <end position="798"/>
    </location>
</feature>
<dbReference type="Pfam" id="PF04389">
    <property type="entry name" value="Peptidase_M28"/>
    <property type="match status" value="1"/>
</dbReference>
<accession>A0A8R1UB94</accession>
<dbReference type="InterPro" id="IPR039373">
    <property type="entry name" value="Peptidase_M28B"/>
</dbReference>